<evidence type="ECO:0000256" key="1">
    <source>
        <dbReference type="ARBA" id="ARBA00022793"/>
    </source>
</evidence>
<dbReference type="EMBL" id="CP119901">
    <property type="protein sequence ID" value="WFD22672.1"/>
    <property type="molecule type" value="Genomic_DNA"/>
</dbReference>
<gene>
    <name evidence="6" type="primary">PSD2</name>
    <name evidence="6" type="ORF">MEQU1_001347</name>
</gene>
<evidence type="ECO:0000259" key="4">
    <source>
        <dbReference type="PROSITE" id="PS50004"/>
    </source>
</evidence>
<dbReference type="PANTHER" id="PTHR10067">
    <property type="entry name" value="PHOSPHATIDYLSERINE DECARBOXYLASE"/>
    <property type="match status" value="1"/>
</dbReference>
<dbReference type="Proteomes" id="UP001214415">
    <property type="component" value="Chromosome 2"/>
</dbReference>
<dbReference type="Gene3D" id="2.60.40.150">
    <property type="entry name" value="C2 domain"/>
    <property type="match status" value="1"/>
</dbReference>
<dbReference type="PROSITE" id="PS50222">
    <property type="entry name" value="EF_HAND_2"/>
    <property type="match status" value="1"/>
</dbReference>
<evidence type="ECO:0000256" key="2">
    <source>
        <dbReference type="ARBA" id="ARBA00023239"/>
    </source>
</evidence>
<dbReference type="Gene3D" id="1.10.238.10">
    <property type="entry name" value="EF-hand"/>
    <property type="match status" value="1"/>
</dbReference>
<dbReference type="SUPFAM" id="SSF47473">
    <property type="entry name" value="EF-hand"/>
    <property type="match status" value="1"/>
</dbReference>
<feature type="compositionally biased region" description="Acidic residues" evidence="3">
    <location>
        <begin position="306"/>
        <end position="315"/>
    </location>
</feature>
<dbReference type="InterPro" id="IPR003817">
    <property type="entry name" value="PS_Dcarbxylase"/>
</dbReference>
<keyword evidence="7" id="KW-1185">Reference proteome</keyword>
<evidence type="ECO:0000256" key="3">
    <source>
        <dbReference type="SAM" id="MobiDB-lite"/>
    </source>
</evidence>
<evidence type="ECO:0000313" key="7">
    <source>
        <dbReference type="Proteomes" id="UP001214415"/>
    </source>
</evidence>
<organism evidence="6 7">
    <name type="scientific">Malassezia equina</name>
    <dbReference type="NCBI Taxonomy" id="1381935"/>
    <lineage>
        <taxon>Eukaryota</taxon>
        <taxon>Fungi</taxon>
        <taxon>Dikarya</taxon>
        <taxon>Basidiomycota</taxon>
        <taxon>Ustilaginomycotina</taxon>
        <taxon>Malasseziomycetes</taxon>
        <taxon>Malasseziales</taxon>
        <taxon>Malasseziaceae</taxon>
        <taxon>Malassezia</taxon>
    </lineage>
</organism>
<dbReference type="InterPro" id="IPR002048">
    <property type="entry name" value="EF_hand_dom"/>
</dbReference>
<dbReference type="GO" id="GO:0008654">
    <property type="term" value="P:phospholipid biosynthetic process"/>
    <property type="evidence" value="ECO:0007669"/>
    <property type="project" value="InterPro"/>
</dbReference>
<protein>
    <submittedName>
        <fullName evidence="6">Phosphatidylserine decarboxylase</fullName>
        <ecNumber evidence="6">4.1.1.65</ecNumber>
    </submittedName>
</protein>
<keyword evidence="2 6" id="KW-0456">Lyase</keyword>
<dbReference type="InterPro" id="IPR035892">
    <property type="entry name" value="C2_domain_sf"/>
</dbReference>
<name>A0AAF0IYU1_9BASI</name>
<accession>A0AAF0IYU1</accession>
<dbReference type="AlphaFoldDB" id="A0AAF0IYU1"/>
<evidence type="ECO:0000313" key="6">
    <source>
        <dbReference type="EMBL" id="WFD22672.1"/>
    </source>
</evidence>
<dbReference type="InterPro" id="IPR000008">
    <property type="entry name" value="C2_dom"/>
</dbReference>
<dbReference type="GO" id="GO:0004609">
    <property type="term" value="F:phosphatidylserine decarboxylase activity"/>
    <property type="evidence" value="ECO:0007669"/>
    <property type="project" value="UniProtKB-EC"/>
</dbReference>
<dbReference type="EC" id="4.1.1.65" evidence="6"/>
<dbReference type="Pfam" id="PF00168">
    <property type="entry name" value="C2"/>
    <property type="match status" value="1"/>
</dbReference>
<feature type="region of interest" description="Disordered" evidence="3">
    <location>
        <begin position="296"/>
        <end position="315"/>
    </location>
</feature>
<reference evidence="6" key="1">
    <citation type="submission" date="2023-03" db="EMBL/GenBank/DDBJ databases">
        <title>Mating type loci evolution in Malassezia.</title>
        <authorList>
            <person name="Coelho M.A."/>
        </authorList>
    </citation>
    <scope>NUCLEOTIDE SEQUENCE</scope>
    <source>
        <strain evidence="6">CBS 12830</strain>
    </source>
</reference>
<dbReference type="GO" id="GO:0005509">
    <property type="term" value="F:calcium ion binding"/>
    <property type="evidence" value="ECO:0007669"/>
    <property type="project" value="InterPro"/>
</dbReference>
<dbReference type="PANTHER" id="PTHR10067:SF17">
    <property type="entry name" value="PHOSPHATIDYLSERINE DECARBOXYLASE PROENZYME 2"/>
    <property type="match status" value="1"/>
</dbReference>
<feature type="domain" description="C2" evidence="4">
    <location>
        <begin position="46"/>
        <end position="168"/>
    </location>
</feature>
<dbReference type="PROSITE" id="PS50004">
    <property type="entry name" value="C2"/>
    <property type="match status" value="1"/>
</dbReference>
<dbReference type="SMART" id="SM00239">
    <property type="entry name" value="C2"/>
    <property type="match status" value="1"/>
</dbReference>
<proteinExistence type="predicted"/>
<keyword evidence="1" id="KW-0210">Decarboxylase</keyword>
<dbReference type="SUPFAM" id="SSF49562">
    <property type="entry name" value="C2 domain (Calcium/lipid-binding domain, CaLB)"/>
    <property type="match status" value="1"/>
</dbReference>
<sequence length="425" mass="48812">MHPLEAEELNDPVKILICGGLVVLPFLLHLKKTHKNLKRYKLRHKRRMAGGFNLKTMPKNDLLGIVMVEVISAHDLPRWRNMTNTSFDMDPFVVVSFHRKVFRTRILRHTLNPEWREKLLLHVHKNELSYNIRCAVYDWDNMSANDYVGELSLDLHNILSAAPIPNPESGLYDLHNDQPTHSMNYDLPLSRERGDEDLKFGSNKPTLQLKAVFQPYDALRQRFWLEMLRLYDTNETGGVDIDELQILLLSLGSTLTEKTVNGFFPRFGKVAGQDELTFPESIEALERELLKPKSERRQVHSLDSQDQLDDDACSADDDSEHIERVIQLSTCPICLRPRLSRADEADIVTHLALCTSKKGRSVDDIMVSNFVTATQAQRKWYTNVFTVLSQGHYRIGANSANILIQNRLTGQVIEEKMQVYAPKVE</sequence>
<evidence type="ECO:0000259" key="5">
    <source>
        <dbReference type="PROSITE" id="PS50222"/>
    </source>
</evidence>
<feature type="domain" description="EF-hand" evidence="5">
    <location>
        <begin position="219"/>
        <end position="254"/>
    </location>
</feature>
<dbReference type="InterPro" id="IPR011992">
    <property type="entry name" value="EF-hand-dom_pair"/>
</dbReference>